<accession>A0A5N4A7A4</accession>
<comment type="subcellular location">
    <subcellularLocation>
        <location evidence="1">Cytoplasm</location>
        <location evidence="1">Cytoskeleton</location>
        <location evidence="1">Microtubule organizing center</location>
        <location evidence="1">Centrosome</location>
        <location evidence="1">Centriole</location>
    </subcellularLocation>
</comment>
<feature type="coiled-coil region" evidence="9">
    <location>
        <begin position="515"/>
        <end position="599"/>
    </location>
</feature>
<keyword evidence="8" id="KW-0206">Cytoskeleton</keyword>
<keyword evidence="6" id="KW-0970">Cilium biogenesis/degradation</keyword>
<keyword evidence="12" id="KW-1185">Reference proteome</keyword>
<evidence type="ECO:0000256" key="10">
    <source>
        <dbReference type="SAM" id="MobiDB-lite"/>
    </source>
</evidence>
<evidence type="ECO:0000256" key="7">
    <source>
        <dbReference type="ARBA" id="ARBA00023054"/>
    </source>
</evidence>
<sequence>METTSGTNFWWLKTNKTLVEKVDDVRPKITSNSKPTEEPSTVSSSLREFLERERALESPDTDIGSIIEEINKLAAESPLGPYERDMGDRSFEEIMKEAEKIYMESSKSFEQLSARSRTSANLSVSFDETPKSTPTPKSASPLPLDFEGDNREPDEYSDDFEEKSEVNTPSAIRNVVEAVQSETNETVAVDASDNERTLFDNNETVRRLEAQNLQLLESIDALKKELTESNVSLGRARTDFEPKKAPEFNGELEKALEELKDSKEANTALHLQLDALNKTHLQLKTTYEELLSSNSNLEKRITESESVLSRCAQEIDVLKEHRDKLLETETNLNNLLEIEKMQVRNLKVQNEKDARCILDLNRQVKEMERIIARKHPDSVSALIVAAKNDQTEGNLSARKVLEDRIKNLETEVVMRDQQSSKVFLEVQEKFTEMKNKYESHIEDLELHVNDLKDQIKRRGDTFDVYTQTMFDDQKPVKETKEVTTQTPPFRALPPKSTKKTEKGDVKDDAYFLSTIRGLQADLVNKEKVIVKMQKDLDEAKKTNARLQKEREGSLKNIAERREFRSYPEKLALQMRSRDEGDFEEELKALKLERNKMKSQLCQMEEDYQNLKQKRLFDLSALQQAHEGELKTYMSNISPLREQLECQRKTIEGLQEQLSLSREQIAILRQDREDLIKRVHLFGATGEINSNQIVVDNPSSKKVTIVERKCEEHECRLRSIIQDVIHNQMSNRGGCQQCLLRQQQLILYKTELDHLLATVRNLV</sequence>
<keyword evidence="5" id="KW-0493">Microtubule</keyword>
<dbReference type="EMBL" id="VVIM01000009">
    <property type="protein sequence ID" value="KAB0793185.1"/>
    <property type="molecule type" value="Genomic_DNA"/>
</dbReference>
<dbReference type="Proteomes" id="UP000327044">
    <property type="component" value="Unassembled WGS sequence"/>
</dbReference>
<evidence type="ECO:0000256" key="5">
    <source>
        <dbReference type="ARBA" id="ARBA00022701"/>
    </source>
</evidence>
<proteinExistence type="inferred from homology"/>
<name>A0A5N4A7A4_PHOPY</name>
<dbReference type="PANTHER" id="PTHR34031">
    <property type="entry name" value="CENTROSOMAL PROTEIN OF 162 KDA"/>
    <property type="match status" value="1"/>
</dbReference>
<evidence type="ECO:0000256" key="9">
    <source>
        <dbReference type="SAM" id="Coils"/>
    </source>
</evidence>
<feature type="compositionally biased region" description="Basic and acidic residues" evidence="10">
    <location>
        <begin position="48"/>
        <end position="57"/>
    </location>
</feature>
<feature type="region of interest" description="Disordered" evidence="10">
    <location>
        <begin position="106"/>
        <end position="169"/>
    </location>
</feature>
<comment type="caution">
    <text evidence="11">The sequence shown here is derived from an EMBL/GenBank/DDBJ whole genome shotgun (WGS) entry which is preliminary data.</text>
</comment>
<comment type="similarity">
    <text evidence="2">Belongs to the CEP162 family.</text>
</comment>
<gene>
    <name evidence="11" type="ORF">PPYR_12805</name>
</gene>
<dbReference type="InParanoid" id="A0A5N4A7A4"/>
<evidence type="ECO:0000256" key="8">
    <source>
        <dbReference type="ARBA" id="ARBA00023212"/>
    </source>
</evidence>
<dbReference type="InterPro" id="IPR038774">
    <property type="entry name" value="CEP162-like"/>
</dbReference>
<dbReference type="GO" id="GO:0060271">
    <property type="term" value="P:cilium assembly"/>
    <property type="evidence" value="ECO:0007669"/>
    <property type="project" value="TreeGrafter"/>
</dbReference>
<dbReference type="OrthoDB" id="2157184at2759"/>
<evidence type="ECO:0000256" key="6">
    <source>
        <dbReference type="ARBA" id="ARBA00022794"/>
    </source>
</evidence>
<evidence type="ECO:0000313" key="12">
    <source>
        <dbReference type="Proteomes" id="UP000327044"/>
    </source>
</evidence>
<dbReference type="FunCoup" id="A0A5N4A7A4">
    <property type="interactions" value="14"/>
</dbReference>
<protein>
    <recommendedName>
        <fullName evidence="3">Centrosomal protein of 162 kDa</fullName>
    </recommendedName>
</protein>
<organism evidence="11 12">
    <name type="scientific">Photinus pyralis</name>
    <name type="common">Common eastern firefly</name>
    <name type="synonym">Lampyris pyralis</name>
    <dbReference type="NCBI Taxonomy" id="7054"/>
    <lineage>
        <taxon>Eukaryota</taxon>
        <taxon>Metazoa</taxon>
        <taxon>Ecdysozoa</taxon>
        <taxon>Arthropoda</taxon>
        <taxon>Hexapoda</taxon>
        <taxon>Insecta</taxon>
        <taxon>Pterygota</taxon>
        <taxon>Neoptera</taxon>
        <taxon>Endopterygota</taxon>
        <taxon>Coleoptera</taxon>
        <taxon>Polyphaga</taxon>
        <taxon>Elateriformia</taxon>
        <taxon>Elateroidea</taxon>
        <taxon>Lampyridae</taxon>
        <taxon>Lampyrinae</taxon>
        <taxon>Photinus</taxon>
    </lineage>
</organism>
<keyword evidence="4" id="KW-0963">Cytoplasm</keyword>
<dbReference type="GO" id="GO:0005879">
    <property type="term" value="C:axonemal microtubule"/>
    <property type="evidence" value="ECO:0007669"/>
    <property type="project" value="TreeGrafter"/>
</dbReference>
<feature type="region of interest" description="Disordered" evidence="10">
    <location>
        <begin position="26"/>
        <end position="63"/>
    </location>
</feature>
<dbReference type="PANTHER" id="PTHR34031:SF1">
    <property type="entry name" value="CENTROSOMAL PROTEIN OF 162 KDA"/>
    <property type="match status" value="1"/>
</dbReference>
<feature type="coiled-coil region" evidence="9">
    <location>
        <begin position="205"/>
        <end position="338"/>
    </location>
</feature>
<evidence type="ECO:0000256" key="1">
    <source>
        <dbReference type="ARBA" id="ARBA00004114"/>
    </source>
</evidence>
<keyword evidence="7 9" id="KW-0175">Coiled coil</keyword>
<dbReference type="AlphaFoldDB" id="A0A5N4A7A4"/>
<evidence type="ECO:0000256" key="3">
    <source>
        <dbReference type="ARBA" id="ARBA00021406"/>
    </source>
</evidence>
<feature type="coiled-coil region" evidence="9">
    <location>
        <begin position="643"/>
        <end position="670"/>
    </location>
</feature>
<evidence type="ECO:0000256" key="2">
    <source>
        <dbReference type="ARBA" id="ARBA00009485"/>
    </source>
</evidence>
<feature type="compositionally biased region" description="Polar residues" evidence="10">
    <location>
        <begin position="29"/>
        <end position="42"/>
    </location>
</feature>
<evidence type="ECO:0000256" key="4">
    <source>
        <dbReference type="ARBA" id="ARBA00022490"/>
    </source>
</evidence>
<feature type="region of interest" description="Disordered" evidence="10">
    <location>
        <begin position="477"/>
        <end position="502"/>
    </location>
</feature>
<reference evidence="11 12" key="1">
    <citation type="journal article" date="2018" name="Elife">
        <title>Firefly genomes illuminate parallel origins of bioluminescence in beetles.</title>
        <authorList>
            <person name="Fallon T.R."/>
            <person name="Lower S.E."/>
            <person name="Chang C.H."/>
            <person name="Bessho-Uehara M."/>
            <person name="Martin G.J."/>
            <person name="Bewick A.J."/>
            <person name="Behringer M."/>
            <person name="Debat H.J."/>
            <person name="Wong I."/>
            <person name="Day J.C."/>
            <person name="Suvorov A."/>
            <person name="Silva C.J."/>
            <person name="Stanger-Hall K.F."/>
            <person name="Hall D.W."/>
            <person name="Schmitz R.J."/>
            <person name="Nelson D.R."/>
            <person name="Lewis S.M."/>
            <person name="Shigenobu S."/>
            <person name="Bybee S.M."/>
            <person name="Larracuente A.M."/>
            <person name="Oba Y."/>
            <person name="Weng J.K."/>
        </authorList>
    </citation>
    <scope>NUCLEOTIDE SEQUENCE [LARGE SCALE GENOMIC DNA]</scope>
    <source>
        <strain evidence="11">1611_PpyrPB1</strain>
        <tissue evidence="11">Whole body</tissue>
    </source>
</reference>
<evidence type="ECO:0000313" key="11">
    <source>
        <dbReference type="EMBL" id="KAB0793185.1"/>
    </source>
</evidence>
<feature type="compositionally biased region" description="Polar residues" evidence="10">
    <location>
        <begin position="106"/>
        <end position="126"/>
    </location>
</feature>
<dbReference type="GO" id="GO:0005814">
    <property type="term" value="C:centriole"/>
    <property type="evidence" value="ECO:0007669"/>
    <property type="project" value="UniProtKB-SubCell"/>
</dbReference>
<feature type="coiled-coil region" evidence="9">
    <location>
        <begin position="398"/>
        <end position="454"/>
    </location>
</feature>
<feature type="compositionally biased region" description="Low complexity" evidence="10">
    <location>
        <begin position="131"/>
        <end position="144"/>
    </location>
</feature>